<reference evidence="3 4" key="1">
    <citation type="journal article" date="2023" name="G3 (Bethesda)">
        <title>A chromosome-level genome assembly of Zasmidium syzygii isolated from banana leaves.</title>
        <authorList>
            <person name="van Westerhoven A.C."/>
            <person name="Mehrabi R."/>
            <person name="Talebi R."/>
            <person name="Steentjes M.B.F."/>
            <person name="Corcolon B."/>
            <person name="Chong P.A."/>
            <person name="Kema G.H.J."/>
            <person name="Seidl M.F."/>
        </authorList>
    </citation>
    <scope>NUCLEOTIDE SEQUENCE [LARGE SCALE GENOMIC DNA]</scope>
    <source>
        <strain evidence="3 4">P124</strain>
    </source>
</reference>
<comment type="caution">
    <text evidence="3">The sequence shown here is derived from an EMBL/GenBank/DDBJ whole genome shotgun (WGS) entry which is preliminary data.</text>
</comment>
<organism evidence="3 4">
    <name type="scientific">Zasmidium cellare</name>
    <name type="common">Wine cellar mold</name>
    <name type="synonym">Racodium cellare</name>
    <dbReference type="NCBI Taxonomy" id="395010"/>
    <lineage>
        <taxon>Eukaryota</taxon>
        <taxon>Fungi</taxon>
        <taxon>Dikarya</taxon>
        <taxon>Ascomycota</taxon>
        <taxon>Pezizomycotina</taxon>
        <taxon>Dothideomycetes</taxon>
        <taxon>Dothideomycetidae</taxon>
        <taxon>Mycosphaerellales</taxon>
        <taxon>Mycosphaerellaceae</taxon>
        <taxon>Zasmidium</taxon>
    </lineage>
</organism>
<dbReference type="EMBL" id="JAXOVC010000003">
    <property type="protein sequence ID" value="KAK4504096.1"/>
    <property type="molecule type" value="Genomic_DNA"/>
</dbReference>
<dbReference type="Proteomes" id="UP001305779">
    <property type="component" value="Unassembled WGS sequence"/>
</dbReference>
<feature type="domain" description="Heterokaryon incompatibility" evidence="2">
    <location>
        <begin position="195"/>
        <end position="353"/>
    </location>
</feature>
<dbReference type="PANTHER" id="PTHR33112:SF16">
    <property type="entry name" value="HETEROKARYON INCOMPATIBILITY DOMAIN-CONTAINING PROTEIN"/>
    <property type="match status" value="1"/>
</dbReference>
<evidence type="ECO:0000256" key="1">
    <source>
        <dbReference type="SAM" id="MobiDB-lite"/>
    </source>
</evidence>
<sequence length="685" mass="78635">MADFCKVESNEYDQIQCHGCRAIGTLFLQQRRDQIPQSGPILFHRSYQELAKCANRSKCVACQVIQRGLLLEQITVEEALEINESQGAVYATVRKHGEDVLLEVTLEHSASKTSTATIVCTSNHEITTNIQGVTKGADWKQLRNWLSGCDNKHSCRKYRWSNRNPTWLIQVLPRDRVRLIRGSDAGGPNEDLVDYVALSYCWGNQKTISEKDPKGWDRVQRAHTQVLAKDHPVIERLRPFPRDDYPETIRDALKITEQLGLKYLWVDSICIPELSEWDVEATKMHEVYGNAYFTLFACSADKAIDPLFTPREAWKHPVKACRLYGYWLANRDPTLAEVRLHNPLSRRGWILQEERLSPRILFWCGQRAYWSCCERHATESRQSNLPTSPEQASTPTSRPQDFMMLSRSGESERMQEEWLDLVASYTRRNLAEQGKEKDRFKCISGLAIRYLSSGNQDAVHRNEYLAGLWRQSFARHLSWLVVGAVRPEDSLRIVAPTWSWASLPLRTEVNIRHEFEASEHFALLESSRIGPEDTPRDIVSKGALIKSVRVRGRLRKFINSDSIIVPWDAVMETHSGKEVFGLPIDPDQSVHARSQDGRILVYEAHKAEVVGQLDYLEQEFDDEKADISVGWDQETEIWCLEVGQSAMLLLVQMETDGDRYERAGVAIGYRKNFFDGHEVKEMVLE</sequence>
<feature type="compositionally biased region" description="Polar residues" evidence="1">
    <location>
        <begin position="381"/>
        <end position="399"/>
    </location>
</feature>
<accession>A0ABR0ESJ6</accession>
<evidence type="ECO:0000313" key="4">
    <source>
        <dbReference type="Proteomes" id="UP001305779"/>
    </source>
</evidence>
<dbReference type="PANTHER" id="PTHR33112">
    <property type="entry name" value="DOMAIN PROTEIN, PUTATIVE-RELATED"/>
    <property type="match status" value="1"/>
</dbReference>
<dbReference type="InterPro" id="IPR010730">
    <property type="entry name" value="HET"/>
</dbReference>
<protein>
    <recommendedName>
        <fullName evidence="2">Heterokaryon incompatibility domain-containing protein</fullName>
    </recommendedName>
</protein>
<name>A0ABR0ESJ6_ZASCE</name>
<dbReference type="Pfam" id="PF06985">
    <property type="entry name" value="HET"/>
    <property type="match status" value="1"/>
</dbReference>
<keyword evidence="4" id="KW-1185">Reference proteome</keyword>
<evidence type="ECO:0000313" key="3">
    <source>
        <dbReference type="EMBL" id="KAK4504096.1"/>
    </source>
</evidence>
<gene>
    <name evidence="3" type="ORF">PRZ48_005011</name>
</gene>
<feature type="region of interest" description="Disordered" evidence="1">
    <location>
        <begin position="381"/>
        <end position="401"/>
    </location>
</feature>
<evidence type="ECO:0000259" key="2">
    <source>
        <dbReference type="Pfam" id="PF06985"/>
    </source>
</evidence>
<proteinExistence type="predicted"/>